<feature type="domain" description="Alpha-carbonic anhydrase" evidence="1">
    <location>
        <begin position="1"/>
        <end position="50"/>
    </location>
</feature>
<dbReference type="Gene3D" id="3.10.200.10">
    <property type="entry name" value="Alpha carbonic anhydrase"/>
    <property type="match status" value="1"/>
</dbReference>
<dbReference type="Proteomes" id="UP001529510">
    <property type="component" value="Unassembled WGS sequence"/>
</dbReference>
<evidence type="ECO:0000313" key="3">
    <source>
        <dbReference type="Proteomes" id="UP001529510"/>
    </source>
</evidence>
<comment type="caution">
    <text evidence="2">The sequence shown here is derived from an EMBL/GenBank/DDBJ whole genome shotgun (WGS) entry which is preliminary data.</text>
</comment>
<dbReference type="Pfam" id="PF00194">
    <property type="entry name" value="Carb_anhydrase"/>
    <property type="match status" value="1"/>
</dbReference>
<dbReference type="AlphaFoldDB" id="A0ABD0RR43"/>
<dbReference type="EMBL" id="JAMKFB020000002">
    <property type="protein sequence ID" value="KAL0200796.1"/>
    <property type="molecule type" value="Genomic_DNA"/>
</dbReference>
<gene>
    <name evidence="2" type="ORF">M9458_003983</name>
</gene>
<name>A0ABD0RR43_CIRMR</name>
<keyword evidence="3" id="KW-1185">Reference proteome</keyword>
<sequence length="50" mass="5475">QSPIDIVPTQAQHDPSLKHLKLKYDPATAKGILNNGHSFQVDFADDDNSS</sequence>
<feature type="non-terminal residue" evidence="2">
    <location>
        <position position="1"/>
    </location>
</feature>
<feature type="non-terminal residue" evidence="2">
    <location>
        <position position="50"/>
    </location>
</feature>
<evidence type="ECO:0000313" key="2">
    <source>
        <dbReference type="EMBL" id="KAL0200796.1"/>
    </source>
</evidence>
<dbReference type="SUPFAM" id="SSF51069">
    <property type="entry name" value="Carbonic anhydrase"/>
    <property type="match status" value="1"/>
</dbReference>
<evidence type="ECO:0000259" key="1">
    <source>
        <dbReference type="PROSITE" id="PS51144"/>
    </source>
</evidence>
<reference evidence="2 3" key="1">
    <citation type="submission" date="2024-05" db="EMBL/GenBank/DDBJ databases">
        <title>Genome sequencing and assembly of Indian major carp, Cirrhinus mrigala (Hamilton, 1822).</title>
        <authorList>
            <person name="Mohindra V."/>
            <person name="Chowdhury L.M."/>
            <person name="Lal K."/>
            <person name="Jena J.K."/>
        </authorList>
    </citation>
    <scope>NUCLEOTIDE SEQUENCE [LARGE SCALE GENOMIC DNA]</scope>
    <source>
        <strain evidence="2">CM1030</strain>
        <tissue evidence="2">Blood</tissue>
    </source>
</reference>
<proteinExistence type="predicted"/>
<dbReference type="InterPro" id="IPR036398">
    <property type="entry name" value="CA_dom_sf"/>
</dbReference>
<protein>
    <recommendedName>
        <fullName evidence="1">Alpha-carbonic anhydrase domain-containing protein</fullName>
    </recommendedName>
</protein>
<dbReference type="InterPro" id="IPR001148">
    <property type="entry name" value="CA_dom"/>
</dbReference>
<accession>A0ABD0RR43</accession>
<dbReference type="PROSITE" id="PS51144">
    <property type="entry name" value="ALPHA_CA_2"/>
    <property type="match status" value="1"/>
</dbReference>
<organism evidence="2 3">
    <name type="scientific">Cirrhinus mrigala</name>
    <name type="common">Mrigala</name>
    <dbReference type="NCBI Taxonomy" id="683832"/>
    <lineage>
        <taxon>Eukaryota</taxon>
        <taxon>Metazoa</taxon>
        <taxon>Chordata</taxon>
        <taxon>Craniata</taxon>
        <taxon>Vertebrata</taxon>
        <taxon>Euteleostomi</taxon>
        <taxon>Actinopterygii</taxon>
        <taxon>Neopterygii</taxon>
        <taxon>Teleostei</taxon>
        <taxon>Ostariophysi</taxon>
        <taxon>Cypriniformes</taxon>
        <taxon>Cyprinidae</taxon>
        <taxon>Labeoninae</taxon>
        <taxon>Labeonini</taxon>
        <taxon>Cirrhinus</taxon>
    </lineage>
</organism>